<dbReference type="OrthoDB" id="6280382at2759"/>
<organism evidence="1 2">
    <name type="scientific">Owenia fusiformis</name>
    <name type="common">Polychaete worm</name>
    <dbReference type="NCBI Taxonomy" id="6347"/>
    <lineage>
        <taxon>Eukaryota</taxon>
        <taxon>Metazoa</taxon>
        <taxon>Spiralia</taxon>
        <taxon>Lophotrochozoa</taxon>
        <taxon>Annelida</taxon>
        <taxon>Polychaeta</taxon>
        <taxon>Sedentaria</taxon>
        <taxon>Canalipalpata</taxon>
        <taxon>Sabellida</taxon>
        <taxon>Oweniida</taxon>
        <taxon>Oweniidae</taxon>
        <taxon>Owenia</taxon>
    </lineage>
</organism>
<name>A0A8J1TDP0_OWEFU</name>
<sequence>ICSRLNAGNNLSGNMVSIYLLALMCLLPVCFAGMAFPVPESTYAQDMFRKINPAIEWDPTNFLVDLSGPYTLCKYSDHYGPINVYEVSKDGGSSIGGYIETIKSSGHTVTKAGKDIRVVIAGWIKKNPFKDQIREAKLFGCSIQPSCPNGRSVIGCLFSPKFQGNQPRPTNPGPIVKQKALAFTSDQYELAAKVTQKRWDRSHLLENLSGYETDCDMINQRYHDFADAKAMASKRGIKVIGKFGSAPLKGDTTEAVSKIIRSWNLVNAKMVGCSAIPDCTIFEKEMTTVVSCIFSL</sequence>
<evidence type="ECO:0000313" key="1">
    <source>
        <dbReference type="EMBL" id="CAH1798886.1"/>
    </source>
</evidence>
<dbReference type="AlphaFoldDB" id="A0A8J1TDP0"/>
<comment type="caution">
    <text evidence="1">The sequence shown here is derived from an EMBL/GenBank/DDBJ whole genome shotgun (WGS) entry which is preliminary data.</text>
</comment>
<accession>A0A8J1TDP0</accession>
<protein>
    <submittedName>
        <fullName evidence="1">Uncharacterized protein</fullName>
    </submittedName>
</protein>
<dbReference type="EMBL" id="CAIIXF020000011">
    <property type="protein sequence ID" value="CAH1798886.1"/>
    <property type="molecule type" value="Genomic_DNA"/>
</dbReference>
<keyword evidence="2" id="KW-1185">Reference proteome</keyword>
<dbReference type="Proteomes" id="UP000749559">
    <property type="component" value="Unassembled WGS sequence"/>
</dbReference>
<reference evidence="1" key="1">
    <citation type="submission" date="2022-03" db="EMBL/GenBank/DDBJ databases">
        <authorList>
            <person name="Martin C."/>
        </authorList>
    </citation>
    <scope>NUCLEOTIDE SEQUENCE</scope>
</reference>
<proteinExistence type="predicted"/>
<gene>
    <name evidence="1" type="ORF">OFUS_LOCUS22964</name>
</gene>
<evidence type="ECO:0000313" key="2">
    <source>
        <dbReference type="Proteomes" id="UP000749559"/>
    </source>
</evidence>
<feature type="non-terminal residue" evidence="1">
    <location>
        <position position="296"/>
    </location>
</feature>